<evidence type="ECO:0000313" key="1">
    <source>
        <dbReference type="EMBL" id="ABO58130.1"/>
    </source>
</evidence>
<dbReference type="HOGENOM" id="CLU_1400194_0_0_4"/>
<sequence>MRAGKRLCRYGKVRGRLRRFRDAGKTRRERRFRDACKRRRIFQALVISLTRGRSSFIGRVDAGLRVAGHGSRPVGRQARGFRRLACLSRLQHFVGEPIGGNGALRFIVGDGRHVATGIARQQSLQCRGCEKIAQIGHRLLLRLRRRHVDRRRGLPEGGRRLGGFRYGSGFSDAHILGRRRHFFPFDRISVRETT</sequence>
<name>A4JPC7_BURVG</name>
<dbReference type="EMBL" id="CP000615">
    <property type="protein sequence ID" value="ABO58130.1"/>
    <property type="molecule type" value="Genomic_DNA"/>
</dbReference>
<dbReference type="AlphaFoldDB" id="A4JPC7"/>
<organism evidence="1 2">
    <name type="scientific">Burkholderia vietnamiensis (strain G4 / LMG 22486)</name>
    <name type="common">Burkholderia cepacia (strain R1808)</name>
    <dbReference type="NCBI Taxonomy" id="269482"/>
    <lineage>
        <taxon>Bacteria</taxon>
        <taxon>Pseudomonadati</taxon>
        <taxon>Pseudomonadota</taxon>
        <taxon>Betaproteobacteria</taxon>
        <taxon>Burkholderiales</taxon>
        <taxon>Burkholderiaceae</taxon>
        <taxon>Burkholderia</taxon>
        <taxon>Burkholderia cepacia complex</taxon>
    </lineage>
</organism>
<reference evidence="2" key="1">
    <citation type="submission" date="2007-03" db="EMBL/GenBank/DDBJ databases">
        <title>Complete sequence of chromosome 2 of Burkholderia vietnamiensis G4.</title>
        <authorList>
            <consortium name="US DOE Joint Genome Institute"/>
            <person name="Copeland A."/>
            <person name="Lucas S."/>
            <person name="Lapidus A."/>
            <person name="Barry K."/>
            <person name="Detter J.C."/>
            <person name="Glavina del Rio T."/>
            <person name="Hammon N."/>
            <person name="Israni S."/>
            <person name="Dalin E."/>
            <person name="Tice H."/>
            <person name="Pitluck S."/>
            <person name="Chain P."/>
            <person name="Malfatti S."/>
            <person name="Shin M."/>
            <person name="Vergez L."/>
            <person name="Schmutz J."/>
            <person name="Larimer F."/>
            <person name="Land M."/>
            <person name="Hauser L."/>
            <person name="Kyrpides N."/>
            <person name="Tiedje J."/>
            <person name="Richardson P."/>
        </authorList>
    </citation>
    <scope>NUCLEOTIDE SEQUENCE [LARGE SCALE GENOMIC DNA]</scope>
    <source>
        <strain evidence="2">G4 / LMG 22486</strain>
    </source>
</reference>
<gene>
    <name evidence="1" type="ordered locus">Bcep1808_5180</name>
</gene>
<evidence type="ECO:0000313" key="2">
    <source>
        <dbReference type="Proteomes" id="UP000002287"/>
    </source>
</evidence>
<dbReference type="Proteomes" id="UP000002287">
    <property type="component" value="Chromosome 2"/>
</dbReference>
<protein>
    <submittedName>
        <fullName evidence="1">Uncharacterized protein</fullName>
    </submittedName>
</protein>
<accession>A4JPC7</accession>
<proteinExistence type="predicted"/>
<dbReference type="KEGG" id="bvi:Bcep1808_5180"/>